<dbReference type="Pfam" id="PF18928">
    <property type="entry name" value="DUF5677"/>
    <property type="match status" value="1"/>
</dbReference>
<dbReference type="EMBL" id="MAQB02000001">
    <property type="protein sequence ID" value="OFJ48110.1"/>
    <property type="molecule type" value="Genomic_DNA"/>
</dbReference>
<dbReference type="AlphaFoldDB" id="A0A1E8PQD1"/>
<proteinExistence type="predicted"/>
<organism evidence="1 2">
    <name type="scientific">Janthinobacterium lividum</name>
    <dbReference type="NCBI Taxonomy" id="29581"/>
    <lineage>
        <taxon>Bacteria</taxon>
        <taxon>Pseudomonadati</taxon>
        <taxon>Pseudomonadota</taxon>
        <taxon>Betaproteobacteria</taxon>
        <taxon>Burkholderiales</taxon>
        <taxon>Oxalobacteraceae</taxon>
        <taxon>Janthinobacterium</taxon>
    </lineage>
</organism>
<dbReference type="Proteomes" id="UP000092634">
    <property type="component" value="Unassembled WGS sequence"/>
</dbReference>
<dbReference type="InterPro" id="IPR043733">
    <property type="entry name" value="DUF5677"/>
</dbReference>
<name>A0A1E8PQD1_9BURK</name>
<accession>A0A1E8PQD1</accession>
<sequence>MAITVIKIRKLNVKHAKIITVADRMIVAIHELIDNLHPPTTSPDRLRVSLFLTIAEQFEACVHLLRVNMPSHAAVHTRSMLEALVSMNLLGKRENYVEQMLYKQLSGQKKILENILESEYFPDESKKLIQTLLSECLPAYNEKHNAGIRKRQIGEEMLEAGLAELIPPYLMLCGFSHNDVSVLALRHQGENAMTYMATVNDDITSSIFMTAVRIIVQATEPLSKIAFFVDNSFETGFRKMNDTWGEALEALETCQN</sequence>
<evidence type="ECO:0000313" key="2">
    <source>
        <dbReference type="Proteomes" id="UP000092634"/>
    </source>
</evidence>
<protein>
    <submittedName>
        <fullName evidence="1">Uncharacterized protein</fullName>
    </submittedName>
</protein>
<comment type="caution">
    <text evidence="1">The sequence shown here is derived from an EMBL/GenBank/DDBJ whole genome shotgun (WGS) entry which is preliminary data.</text>
</comment>
<gene>
    <name evidence="1" type="ORF">BA896_003075</name>
</gene>
<evidence type="ECO:0000313" key="1">
    <source>
        <dbReference type="EMBL" id="OFJ48110.1"/>
    </source>
</evidence>
<reference evidence="1 2" key="1">
    <citation type="submission" date="2016-10" db="EMBL/GenBank/DDBJ databases">
        <title>Updated version of Genome Assembly of Janthinobacterium lividum ERGS5:01.</title>
        <authorList>
            <person name="Kumar R."/>
            <person name="Acharya V."/>
            <person name="Singh D."/>
        </authorList>
    </citation>
    <scope>NUCLEOTIDE SEQUENCE [LARGE SCALE GENOMIC DNA]</scope>
    <source>
        <strain evidence="1 2">ERGS5:01</strain>
    </source>
</reference>